<comment type="caution">
    <text evidence="1">The sequence shown here is derived from an EMBL/GenBank/DDBJ whole genome shotgun (WGS) entry which is preliminary data.</text>
</comment>
<proteinExistence type="predicted"/>
<keyword evidence="2" id="KW-1185">Reference proteome</keyword>
<dbReference type="Proteomes" id="UP001198151">
    <property type="component" value="Unassembled WGS sequence"/>
</dbReference>
<name>A0ABS8G0Y2_9FIRM</name>
<sequence>MLILSQDKETIVNFEQAGQIYIDSSLCAKASLCCDTGNLTTAVLGKYTDNRRCREVLLDILNAYVEKSPVYQMPDE</sequence>
<reference evidence="1 2" key="1">
    <citation type="submission" date="2021-10" db="EMBL/GenBank/DDBJ databases">
        <title>Anaerobic single-cell dispensing facilitates the cultivation of human gut bacteria.</title>
        <authorList>
            <person name="Afrizal A."/>
        </authorList>
    </citation>
    <scope>NUCLEOTIDE SEQUENCE [LARGE SCALE GENOMIC DNA]</scope>
    <source>
        <strain evidence="1 2">CLA-AA-H200</strain>
    </source>
</reference>
<gene>
    <name evidence="1" type="ORF">LKD70_16390</name>
</gene>
<dbReference type="EMBL" id="JAJEQX010000042">
    <property type="protein sequence ID" value="MCC2255972.1"/>
    <property type="molecule type" value="Genomic_DNA"/>
</dbReference>
<evidence type="ECO:0000313" key="2">
    <source>
        <dbReference type="Proteomes" id="UP001198151"/>
    </source>
</evidence>
<organism evidence="1 2">
    <name type="scientific">Ruminococcus turbiniformis</name>
    <dbReference type="NCBI Taxonomy" id="2881258"/>
    <lineage>
        <taxon>Bacteria</taxon>
        <taxon>Bacillati</taxon>
        <taxon>Bacillota</taxon>
        <taxon>Clostridia</taxon>
        <taxon>Eubacteriales</taxon>
        <taxon>Oscillospiraceae</taxon>
        <taxon>Ruminococcus</taxon>
    </lineage>
</organism>
<accession>A0ABS8G0Y2</accession>
<protein>
    <submittedName>
        <fullName evidence="1">Uncharacterized protein</fullName>
    </submittedName>
</protein>
<evidence type="ECO:0000313" key="1">
    <source>
        <dbReference type="EMBL" id="MCC2255972.1"/>
    </source>
</evidence>
<dbReference type="RefSeq" id="WP_227708953.1">
    <property type="nucleotide sequence ID" value="NZ_JAJEQX010000042.1"/>
</dbReference>